<organism evidence="1 2">
    <name type="scientific">Williamwhitmania taraxaci</name>
    <dbReference type="NCBI Taxonomy" id="1640674"/>
    <lineage>
        <taxon>Bacteria</taxon>
        <taxon>Pseudomonadati</taxon>
        <taxon>Bacteroidota</taxon>
        <taxon>Bacteroidia</taxon>
        <taxon>Bacteroidales</taxon>
        <taxon>Williamwhitmaniaceae</taxon>
        <taxon>Williamwhitmania</taxon>
    </lineage>
</organism>
<protein>
    <submittedName>
        <fullName evidence="1">Uncharacterized protein</fullName>
    </submittedName>
</protein>
<name>A0A1G6TY45_9BACT</name>
<reference evidence="1 2" key="1">
    <citation type="submission" date="2016-09" db="EMBL/GenBank/DDBJ databases">
        <authorList>
            <person name="Capua I."/>
            <person name="De Benedictis P."/>
            <person name="Joannis T."/>
            <person name="Lombin L.H."/>
            <person name="Cattoli G."/>
        </authorList>
    </citation>
    <scope>NUCLEOTIDE SEQUENCE [LARGE SCALE GENOMIC DNA]</scope>
    <source>
        <strain evidence="1 2">A7P-90m</strain>
    </source>
</reference>
<sequence length="330" mass="38489">LDKLYFSILHLFYRGITTLLRTPQRILAATVVRHARENFNNLINQHINQMAENADTGDKTLENSTNHESEKIPDKKIPIVESVNFTTKQETENMETHAHHLHNAPGSGWKHYFFEFLMLFLAVFCGFLAENWREELKEHKREKEFIYSIVEDIKSDTLQSNRTLLQLKRLRTGIDSVLILLSSPEIVYNSNKAYSLWTKNLGLEVFVSNDRTIQQLLSSGELRLIRNKTVSDRIMIYEQTLKKYYTQSDLMYGAVVNMTSYTQVFDFVNLNKNMNIPIPLTEQGKKSLNEAYARLQLWNRGLMGLISWLDAVNQEGTRLVTFIQKEYDIK</sequence>
<feature type="non-terminal residue" evidence="1">
    <location>
        <position position="1"/>
    </location>
</feature>
<proteinExistence type="predicted"/>
<evidence type="ECO:0000313" key="1">
    <source>
        <dbReference type="EMBL" id="SDD33981.1"/>
    </source>
</evidence>
<keyword evidence="2" id="KW-1185">Reference proteome</keyword>
<dbReference type="AlphaFoldDB" id="A0A1G6TY45"/>
<accession>A0A1G6TY45</accession>
<dbReference type="Proteomes" id="UP000199452">
    <property type="component" value="Unassembled WGS sequence"/>
</dbReference>
<dbReference type="RefSeq" id="WP_092441071.1">
    <property type="nucleotide sequence ID" value="NZ_FMYP01000142.1"/>
</dbReference>
<dbReference type="EMBL" id="FMYP01000142">
    <property type="protein sequence ID" value="SDD33981.1"/>
    <property type="molecule type" value="Genomic_DNA"/>
</dbReference>
<gene>
    <name evidence="1" type="ORF">SAMN05216323_11421</name>
</gene>
<evidence type="ECO:0000313" key="2">
    <source>
        <dbReference type="Proteomes" id="UP000199452"/>
    </source>
</evidence>